<dbReference type="OrthoDB" id="4500473at2759"/>
<keyword evidence="2" id="KW-1185">Reference proteome</keyword>
<evidence type="ECO:0000313" key="2">
    <source>
        <dbReference type="Proteomes" id="UP000184073"/>
    </source>
</evidence>
<dbReference type="VEuPathDB" id="FungiDB:ASPVEDRAFT_38694"/>
<name>A0A1L9PCH5_ASPVE</name>
<dbReference type="EMBL" id="KV878126">
    <property type="protein sequence ID" value="OJI99229.1"/>
    <property type="molecule type" value="Genomic_DNA"/>
</dbReference>
<dbReference type="AlphaFoldDB" id="A0A1L9PCH5"/>
<gene>
    <name evidence="1" type="ORF">ASPVEDRAFT_38694</name>
</gene>
<dbReference type="Proteomes" id="UP000184073">
    <property type="component" value="Unassembled WGS sequence"/>
</dbReference>
<accession>A0A1L9PCH5</accession>
<dbReference type="STRING" id="1036611.A0A1L9PCH5"/>
<sequence length="301" mass="34011">MPSKPEWILAPADIQPNTTITLGKLIVNPLTPEGPPYLDPALPIPPGATTEFNYPWTREVSHERSSMVGLFGSFMANVGFGGDVSAQFDRQSKSRVEVARLQTVKFEPGDEYLEKTLNGKLNLRFLKETGYRKPIYVVTGLKVAYGGKTTMSKGKGTGGEGNFGISPGVPGLELGPKAGLIWKNEESEEIGEPIDFVYAFRVNKVHYSRRRERFVQENYTKRIVFSQPMSFEQGNTAEPEILEPDVVLMLFQYNRSMRLRAKGWNYYGWKKGPPARMSLVLKAKASWMKVVRLVHYSRRRQ</sequence>
<protein>
    <submittedName>
        <fullName evidence="1">Uncharacterized protein</fullName>
    </submittedName>
</protein>
<evidence type="ECO:0000313" key="1">
    <source>
        <dbReference type="EMBL" id="OJI99229.1"/>
    </source>
</evidence>
<dbReference type="GeneID" id="63727270"/>
<reference evidence="2" key="1">
    <citation type="journal article" date="2017" name="Genome Biol.">
        <title>Comparative genomics reveals high biological diversity and specific adaptations in the industrially and medically important fungal genus Aspergillus.</title>
        <authorList>
            <person name="de Vries R.P."/>
            <person name="Riley R."/>
            <person name="Wiebenga A."/>
            <person name="Aguilar-Osorio G."/>
            <person name="Amillis S."/>
            <person name="Uchima C.A."/>
            <person name="Anderluh G."/>
            <person name="Asadollahi M."/>
            <person name="Askin M."/>
            <person name="Barry K."/>
            <person name="Battaglia E."/>
            <person name="Bayram O."/>
            <person name="Benocci T."/>
            <person name="Braus-Stromeyer S.A."/>
            <person name="Caldana C."/>
            <person name="Canovas D."/>
            <person name="Cerqueira G.C."/>
            <person name="Chen F."/>
            <person name="Chen W."/>
            <person name="Choi C."/>
            <person name="Clum A."/>
            <person name="Dos Santos R.A."/>
            <person name="Damasio A.R."/>
            <person name="Diallinas G."/>
            <person name="Emri T."/>
            <person name="Fekete E."/>
            <person name="Flipphi M."/>
            <person name="Freyberg S."/>
            <person name="Gallo A."/>
            <person name="Gournas C."/>
            <person name="Habgood R."/>
            <person name="Hainaut M."/>
            <person name="Harispe M.L."/>
            <person name="Henrissat B."/>
            <person name="Hilden K.S."/>
            <person name="Hope R."/>
            <person name="Hossain A."/>
            <person name="Karabika E."/>
            <person name="Karaffa L."/>
            <person name="Karanyi Z."/>
            <person name="Krasevec N."/>
            <person name="Kuo A."/>
            <person name="Kusch H."/>
            <person name="LaButti K."/>
            <person name="Lagendijk E.L."/>
            <person name="Lapidus A."/>
            <person name="Levasseur A."/>
            <person name="Lindquist E."/>
            <person name="Lipzen A."/>
            <person name="Logrieco A.F."/>
            <person name="MacCabe A."/>
            <person name="Maekelae M.R."/>
            <person name="Malavazi I."/>
            <person name="Melin P."/>
            <person name="Meyer V."/>
            <person name="Mielnichuk N."/>
            <person name="Miskei M."/>
            <person name="Molnar A.P."/>
            <person name="Mule G."/>
            <person name="Ngan C.Y."/>
            <person name="Orejas M."/>
            <person name="Orosz E."/>
            <person name="Ouedraogo J.P."/>
            <person name="Overkamp K.M."/>
            <person name="Park H.-S."/>
            <person name="Perrone G."/>
            <person name="Piumi F."/>
            <person name="Punt P.J."/>
            <person name="Ram A.F."/>
            <person name="Ramon A."/>
            <person name="Rauscher S."/>
            <person name="Record E."/>
            <person name="Riano-Pachon D.M."/>
            <person name="Robert V."/>
            <person name="Roehrig J."/>
            <person name="Ruller R."/>
            <person name="Salamov A."/>
            <person name="Salih N.S."/>
            <person name="Samson R.A."/>
            <person name="Sandor E."/>
            <person name="Sanguinetti M."/>
            <person name="Schuetze T."/>
            <person name="Sepcic K."/>
            <person name="Shelest E."/>
            <person name="Sherlock G."/>
            <person name="Sophianopoulou V."/>
            <person name="Squina F.M."/>
            <person name="Sun H."/>
            <person name="Susca A."/>
            <person name="Todd R.B."/>
            <person name="Tsang A."/>
            <person name="Unkles S.E."/>
            <person name="van de Wiele N."/>
            <person name="van Rossen-Uffink D."/>
            <person name="Oliveira J.V."/>
            <person name="Vesth T.C."/>
            <person name="Visser J."/>
            <person name="Yu J.-H."/>
            <person name="Zhou M."/>
            <person name="Andersen M.R."/>
            <person name="Archer D.B."/>
            <person name="Baker S.E."/>
            <person name="Benoit I."/>
            <person name="Brakhage A.A."/>
            <person name="Braus G.H."/>
            <person name="Fischer R."/>
            <person name="Frisvad J.C."/>
            <person name="Goldman G.H."/>
            <person name="Houbraken J."/>
            <person name="Oakley B."/>
            <person name="Pocsi I."/>
            <person name="Scazzocchio C."/>
            <person name="Seiboth B."/>
            <person name="vanKuyk P.A."/>
            <person name="Wortman J."/>
            <person name="Dyer P.S."/>
            <person name="Grigoriev I.V."/>
        </authorList>
    </citation>
    <scope>NUCLEOTIDE SEQUENCE [LARGE SCALE GENOMIC DNA]</scope>
    <source>
        <strain evidence="2">CBS 583.65</strain>
    </source>
</reference>
<dbReference type="RefSeq" id="XP_040664992.1">
    <property type="nucleotide sequence ID" value="XM_040811759.1"/>
</dbReference>
<proteinExistence type="predicted"/>
<organism evidence="1 2">
    <name type="scientific">Aspergillus versicolor CBS 583.65</name>
    <dbReference type="NCBI Taxonomy" id="1036611"/>
    <lineage>
        <taxon>Eukaryota</taxon>
        <taxon>Fungi</taxon>
        <taxon>Dikarya</taxon>
        <taxon>Ascomycota</taxon>
        <taxon>Pezizomycotina</taxon>
        <taxon>Eurotiomycetes</taxon>
        <taxon>Eurotiomycetidae</taxon>
        <taxon>Eurotiales</taxon>
        <taxon>Aspergillaceae</taxon>
        <taxon>Aspergillus</taxon>
        <taxon>Aspergillus subgen. Nidulantes</taxon>
    </lineage>
</organism>